<proteinExistence type="predicted"/>
<dbReference type="Proteomes" id="UP000596049">
    <property type="component" value="Chromosome"/>
</dbReference>
<comment type="subcellular location">
    <subcellularLocation>
        <location evidence="1">Cell membrane</location>
        <topology evidence="1">Single-pass membrane protein</topology>
    </subcellularLocation>
</comment>
<evidence type="ECO:0000256" key="2">
    <source>
        <dbReference type="ARBA" id="ARBA00022475"/>
    </source>
</evidence>
<keyword evidence="9" id="KW-1185">Reference proteome</keyword>
<dbReference type="Pfam" id="PF03170">
    <property type="entry name" value="BcsB"/>
    <property type="match status" value="2"/>
</dbReference>
<keyword evidence="2" id="KW-1003">Cell membrane</keyword>
<feature type="chain" id="PRO_5045698108" evidence="7">
    <location>
        <begin position="24"/>
        <end position="679"/>
    </location>
</feature>
<evidence type="ECO:0000256" key="5">
    <source>
        <dbReference type="ARBA" id="ARBA00023136"/>
    </source>
</evidence>
<keyword evidence="7" id="KW-0732">Signal</keyword>
<organism evidence="8 9">
    <name type="scientific">Lysinibacillus agricola</name>
    <dbReference type="NCBI Taxonomy" id="2590012"/>
    <lineage>
        <taxon>Bacteria</taxon>
        <taxon>Bacillati</taxon>
        <taxon>Bacillota</taxon>
        <taxon>Bacilli</taxon>
        <taxon>Bacillales</taxon>
        <taxon>Bacillaceae</taxon>
        <taxon>Lysinibacillus</taxon>
    </lineage>
</organism>
<sequence>MRPILFIFMILMSLPLFSSYASADTIIADDKSLVIEGNESQQRPLLSEAIELQGPSSSRDFYYNLTKDIESDKHSVTFQIQHSELLIEPSSFTVKIDDTAIKTVTLTPDLLKQSVTVTLPKEALLKGTHKITASFYGILKEGICVPPGNSGNWLRIDILSSISTFDGNVQDWTLTSYPSAFLSYDNKVTTLILPEKASEATLNSSYKLAAYLSEQGENDVQIKRENTIDKVTGPVIVVGAKEEFGSVLMRDILKNVKENEEDTLTVGVHKLLNTDRSVPVLIVTAKTPIAIQERISLLTDERLFEQLAGNTITVDELPKVEKLSTTTIPLTQLGFENKILSSQVTMTPHYYVSLPQLEANKEAVMRLVLKKSATLPKDVDKNDRKLELIIYVNKVPHSIDLRKLDKTSSDMYEAIIPIETNILNKQSITDIQFEVTGFQLEDPCETTNERYWLYIDGDSSLTIAKDTTEPSFTLRDFPNAFHDNSLIIIPDGDVLSDTRMLMLYKALMANGQLANTTLKKNKDVTKSDLQKHAVIFMGQIDEFTMLSKNADKIPHTSDELIQQGFLPEVISQYTFITKNFWQANEPLLFIQSIENNVLKNNFFTHLKEANEGTSSAIETKEGQFLTAVNNTLNNDEGKAEKKESVSFVLIIEFIVLIAVIAVILYFILRKKKKDQLKED</sequence>
<dbReference type="RefSeq" id="WP_053592806.1">
    <property type="nucleotide sequence ID" value="NZ_CP067341.1"/>
</dbReference>
<evidence type="ECO:0000256" key="7">
    <source>
        <dbReference type="SAM" id="SignalP"/>
    </source>
</evidence>
<evidence type="ECO:0000256" key="4">
    <source>
        <dbReference type="ARBA" id="ARBA00022989"/>
    </source>
</evidence>
<evidence type="ECO:0000256" key="3">
    <source>
        <dbReference type="ARBA" id="ARBA00022692"/>
    </source>
</evidence>
<evidence type="ECO:0000256" key="6">
    <source>
        <dbReference type="SAM" id="Phobius"/>
    </source>
</evidence>
<dbReference type="PANTHER" id="PTHR39083">
    <property type="entry name" value="CYCLIC DI-GMP-BINDING PROTEIN"/>
    <property type="match status" value="1"/>
</dbReference>
<keyword evidence="5 6" id="KW-0472">Membrane</keyword>
<accession>A0ABX7AZI8</accession>
<feature type="signal peptide" evidence="7">
    <location>
        <begin position="1"/>
        <end position="23"/>
    </location>
</feature>
<evidence type="ECO:0000313" key="8">
    <source>
        <dbReference type="EMBL" id="QQP14687.1"/>
    </source>
</evidence>
<keyword evidence="3 6" id="KW-0812">Transmembrane</keyword>
<protein>
    <submittedName>
        <fullName evidence="8">Cellulose biosynthesis cyclic di-GMP-binding regulatory protein BcsB</fullName>
    </submittedName>
</protein>
<name>A0ABX7AZI8_9BACI</name>
<evidence type="ECO:0000313" key="9">
    <source>
        <dbReference type="Proteomes" id="UP000596049"/>
    </source>
</evidence>
<dbReference type="EMBL" id="CP067341">
    <property type="protein sequence ID" value="QQP14687.1"/>
    <property type="molecule type" value="Genomic_DNA"/>
</dbReference>
<gene>
    <name evidence="8" type="ORF">FJQ98_12175</name>
</gene>
<dbReference type="InterPro" id="IPR018513">
    <property type="entry name" value="Cell_synthase_bac"/>
</dbReference>
<evidence type="ECO:0000256" key="1">
    <source>
        <dbReference type="ARBA" id="ARBA00004162"/>
    </source>
</evidence>
<dbReference type="Gene3D" id="2.60.120.260">
    <property type="entry name" value="Galactose-binding domain-like"/>
    <property type="match status" value="2"/>
</dbReference>
<dbReference type="PANTHER" id="PTHR39083:SF1">
    <property type="entry name" value="CYCLIC DI-GMP-BINDING PROTEIN"/>
    <property type="match status" value="1"/>
</dbReference>
<reference evidence="8 9" key="1">
    <citation type="submission" date="2020-01" db="EMBL/GenBank/DDBJ databases">
        <authorList>
            <person name="Liu G."/>
            <person name="Liu B."/>
        </authorList>
    </citation>
    <scope>NUCLEOTIDE SEQUENCE [LARGE SCALE GENOMIC DNA]</scope>
    <source>
        <strain evidence="8 9">FJAT-51161</strain>
    </source>
</reference>
<feature type="transmembrane region" description="Helical" evidence="6">
    <location>
        <begin position="647"/>
        <end position="668"/>
    </location>
</feature>
<keyword evidence="4 6" id="KW-1133">Transmembrane helix</keyword>